<accession>A0A5J6VPF6</accession>
<dbReference type="PANTHER" id="PTHR12406">
    <property type="entry name" value="CALCIUM-INDEPENDENT PHOSPHOLIPASE A2 IPLA2 -RELATED"/>
    <property type="match status" value="1"/>
</dbReference>
<name>A0A5J6VPF6_9VIRU</name>
<dbReference type="GO" id="GO:0016020">
    <property type="term" value="C:membrane"/>
    <property type="evidence" value="ECO:0007669"/>
    <property type="project" value="TreeGrafter"/>
</dbReference>
<evidence type="ECO:0008006" key="2">
    <source>
        <dbReference type="Google" id="ProtNLM"/>
    </source>
</evidence>
<proteinExistence type="predicted"/>
<sequence length="281" mass="33105">MELPDGIYFHGCAWGMSFYIGVYKILIETYGEHFGSNMLCYGDSMGALMALFVRLNFKWNDIETIYLETCKKLESESFYKLRSSDVHNNVIELAFEYAEKMYNLDREEIIKQHLIGKYFIGVTEYYAKHSWYNYTDYNSLKEALHGSFHIPIYCRKLINYNKSRILDGSYSFNPVTDLPNQGKNILKISVGDNIEWCDICPETPFSMMRCAVPDTLSEYLEARRMGIDSTISWTHLYYIKEKNKEPCFKCVNKEKNTTQLMLLWPFRIAEDYLPAYKYMSI</sequence>
<organism evidence="1">
    <name type="scientific">Megaviridae environmental sample</name>
    <dbReference type="NCBI Taxonomy" id="1737588"/>
    <lineage>
        <taxon>Viruses</taxon>
        <taxon>Varidnaviria</taxon>
        <taxon>Bamfordvirae</taxon>
        <taxon>Nucleocytoviricota</taxon>
        <taxon>Megaviricetes</taxon>
        <taxon>Imitervirales</taxon>
        <taxon>Mimiviridae</taxon>
        <taxon>environmental samples</taxon>
    </lineage>
</organism>
<reference evidence="1" key="1">
    <citation type="journal article" date="2019" name="Philos. Trans. R. Soc. Lond., B, Biol. Sci.">
        <title>Targeted metagenomic recovery of four divergent viruses reveals shared and distinctive characteristics of giant viruses of marine eukaryotes.</title>
        <authorList>
            <person name="Needham D.M."/>
            <person name="Poirier C."/>
            <person name="Hehenberger E."/>
            <person name="Jimenez V."/>
            <person name="Swalwell J.E."/>
            <person name="Santoro A.E."/>
            <person name="Worden A.Z."/>
        </authorList>
    </citation>
    <scope>NUCLEOTIDE SEQUENCE</scope>
    <source>
        <strain evidence="1">OPacV-421</strain>
    </source>
</reference>
<evidence type="ECO:0000313" key="1">
    <source>
        <dbReference type="EMBL" id="QFG75171.1"/>
    </source>
</evidence>
<dbReference type="EMBL" id="MN448300">
    <property type="protein sequence ID" value="QFG75171.1"/>
    <property type="molecule type" value="Genomic_DNA"/>
</dbReference>
<dbReference type="GO" id="GO:0019433">
    <property type="term" value="P:triglyceride catabolic process"/>
    <property type="evidence" value="ECO:0007669"/>
    <property type="project" value="TreeGrafter"/>
</dbReference>
<protein>
    <recommendedName>
        <fullName evidence="2">PNPLA domain-containing protein</fullName>
    </recommendedName>
</protein>
<dbReference type="GO" id="GO:0004806">
    <property type="term" value="F:triacylglycerol lipase activity"/>
    <property type="evidence" value="ECO:0007669"/>
    <property type="project" value="TreeGrafter"/>
</dbReference>
<dbReference type="InterPro" id="IPR033562">
    <property type="entry name" value="PLPL"/>
</dbReference>
<dbReference type="GO" id="GO:0055088">
    <property type="term" value="P:lipid homeostasis"/>
    <property type="evidence" value="ECO:0007669"/>
    <property type="project" value="TreeGrafter"/>
</dbReference>
<dbReference type="SUPFAM" id="SSF52151">
    <property type="entry name" value="FabD/lysophospholipase-like"/>
    <property type="match status" value="1"/>
</dbReference>
<dbReference type="PANTHER" id="PTHR12406:SF7">
    <property type="entry name" value="PATATIN-LIKE PHOSPHOLIPASE DOMAIN-CONTAINING PROTEIN 4"/>
    <property type="match status" value="1"/>
</dbReference>
<dbReference type="InterPro" id="IPR016035">
    <property type="entry name" value="Acyl_Trfase/lysoPLipase"/>
</dbReference>